<accession>A0A653EA02</accession>
<evidence type="ECO:0000313" key="3">
    <source>
        <dbReference type="EMBL" id="VEV99564.1"/>
    </source>
</evidence>
<gene>
    <name evidence="3" type="primary">usg</name>
    <name evidence="3" type="ORF">PMYSY11_4521</name>
</gene>
<organism evidence="3">
    <name type="scientific">Pseudomonas marincola</name>
    <dbReference type="NCBI Taxonomy" id="437900"/>
    <lineage>
        <taxon>Bacteria</taxon>
        <taxon>Pseudomonadati</taxon>
        <taxon>Pseudomonadota</taxon>
        <taxon>Gammaproteobacteria</taxon>
        <taxon>Pseudomonadales</taxon>
        <taxon>Pseudomonadaceae</taxon>
        <taxon>Pseudomonas</taxon>
    </lineage>
</organism>
<dbReference type="Gene3D" id="3.30.360.10">
    <property type="entry name" value="Dihydrodipicolinate Reductase, domain 2"/>
    <property type="match status" value="1"/>
</dbReference>
<dbReference type="PIRSF" id="PIRSF000148">
    <property type="entry name" value="ASA_dh"/>
    <property type="match status" value="1"/>
</dbReference>
<sequence>MSATVDVAVIGATGAVGEALVQVLEERDFPLKTLHLLGVDEAVGHSVTFRGKNLRVRAADEFDFANVQVAFFVDEADVTRECLEAVRRGGCAVIDLSAGLPAGQAPIVVADVNPQVMASLKAPYWVSSPAAVSVALSCVLAAIAGQVEVTRASVTACLAVSSRDRQGVTELARQTAELLNARAMEPRLFDRQIAFNLLAQVEEPDNSGHGALERRIGNELKTLLTRPQLKVAVTCIQAPVFFGDSLNVSLQTEAAVDIPAVCAALDASPAIEYVEPGDYPTAVGDAVGQDVIYVGRVRGGIEDEREVNLWITSDNVRKGTAVNAVQLAELLIKDHLSKILT</sequence>
<dbReference type="GO" id="GO:0008652">
    <property type="term" value="P:amino acid biosynthetic process"/>
    <property type="evidence" value="ECO:0007669"/>
    <property type="project" value="InterPro"/>
</dbReference>
<dbReference type="SMART" id="SM00859">
    <property type="entry name" value="Semialdhyde_dh"/>
    <property type="match status" value="1"/>
</dbReference>
<dbReference type="GO" id="GO:0016620">
    <property type="term" value="F:oxidoreductase activity, acting on the aldehyde or oxo group of donors, NAD or NADP as acceptor"/>
    <property type="evidence" value="ECO:0007669"/>
    <property type="project" value="InterPro"/>
</dbReference>
<dbReference type="CDD" id="cd18129">
    <property type="entry name" value="ASADH_C_USG1_like"/>
    <property type="match status" value="1"/>
</dbReference>
<dbReference type="EMBL" id="LR215729">
    <property type="protein sequence ID" value="VEV99564.1"/>
    <property type="molecule type" value="Genomic_DNA"/>
</dbReference>
<dbReference type="Pfam" id="PF01118">
    <property type="entry name" value="Semialdhyde_dh"/>
    <property type="match status" value="1"/>
</dbReference>
<dbReference type="SUPFAM" id="SSF55347">
    <property type="entry name" value="Glyceraldehyde-3-phosphate dehydrogenase-like, C-terminal domain"/>
    <property type="match status" value="1"/>
</dbReference>
<dbReference type="GO" id="GO:0046983">
    <property type="term" value="F:protein dimerization activity"/>
    <property type="evidence" value="ECO:0007669"/>
    <property type="project" value="InterPro"/>
</dbReference>
<dbReference type="GO" id="GO:0051287">
    <property type="term" value="F:NAD binding"/>
    <property type="evidence" value="ECO:0007669"/>
    <property type="project" value="InterPro"/>
</dbReference>
<evidence type="ECO:0000259" key="2">
    <source>
        <dbReference type="SMART" id="SM00859"/>
    </source>
</evidence>
<evidence type="ECO:0000256" key="1">
    <source>
        <dbReference type="ARBA" id="ARBA00010584"/>
    </source>
</evidence>
<dbReference type="SUPFAM" id="SSF51735">
    <property type="entry name" value="NAD(P)-binding Rossmann-fold domains"/>
    <property type="match status" value="1"/>
</dbReference>
<comment type="similarity">
    <text evidence="1">Belongs to the aspartate-semialdehyde dehydrogenase family.</text>
</comment>
<dbReference type="NCBIfam" id="NF004224">
    <property type="entry name" value="PRK05671.1"/>
    <property type="match status" value="1"/>
</dbReference>
<dbReference type="PANTHER" id="PTHR46278">
    <property type="entry name" value="DEHYDROGENASE, PUTATIVE-RELATED"/>
    <property type="match status" value="1"/>
</dbReference>
<dbReference type="Gene3D" id="3.40.50.720">
    <property type="entry name" value="NAD(P)-binding Rossmann-like Domain"/>
    <property type="match status" value="1"/>
</dbReference>
<reference evidence="3" key="1">
    <citation type="submission" date="2019-02" db="EMBL/GenBank/DDBJ databases">
        <authorList>
            <consortium name="Genoscope - CEA"/>
            <person name="William W."/>
        </authorList>
    </citation>
    <scope>NUCLEOTIDE SEQUENCE [LARGE SCALE GENOMIC DNA]</scope>
    <source>
        <strain evidence="3">YSy11</strain>
    </source>
</reference>
<dbReference type="NCBIfam" id="NF011456">
    <property type="entry name" value="PRK14874.1"/>
    <property type="match status" value="1"/>
</dbReference>
<dbReference type="RefSeq" id="WP_150549572.1">
    <property type="nucleotide sequence ID" value="NZ_LR215729.2"/>
</dbReference>
<dbReference type="CDD" id="cd17894">
    <property type="entry name" value="ASADH_USG1_N"/>
    <property type="match status" value="1"/>
</dbReference>
<dbReference type="Pfam" id="PF02774">
    <property type="entry name" value="Semialdhyde_dhC"/>
    <property type="match status" value="1"/>
</dbReference>
<feature type="domain" description="Semialdehyde dehydrogenase NAD-binding" evidence="2">
    <location>
        <begin position="6"/>
        <end position="120"/>
    </location>
</feature>
<dbReference type="InterPro" id="IPR036291">
    <property type="entry name" value="NAD(P)-bd_dom_sf"/>
</dbReference>
<dbReference type="PANTHER" id="PTHR46278:SF2">
    <property type="entry name" value="ASPARTATE-SEMIALDEHYDE DEHYDROGENASE"/>
    <property type="match status" value="1"/>
</dbReference>
<protein>
    <submittedName>
        <fullName evidence="3">USG-1 protein homolog</fullName>
    </submittedName>
</protein>
<proteinExistence type="inferred from homology"/>
<name>A0A653EA02_9PSED</name>
<dbReference type="InterPro" id="IPR000534">
    <property type="entry name" value="Semialdehyde_DH_NAD-bd"/>
</dbReference>
<dbReference type="AlphaFoldDB" id="A0A653EA02"/>
<dbReference type="InterPro" id="IPR012280">
    <property type="entry name" value="Semialdhyde_DH_dimer_dom"/>
</dbReference>